<dbReference type="InterPro" id="IPR002168">
    <property type="entry name" value="Lipase_GDXG_HIS_AS"/>
</dbReference>
<evidence type="ECO:0000256" key="1">
    <source>
        <dbReference type="ARBA" id="ARBA00010515"/>
    </source>
</evidence>
<dbReference type="EMBL" id="CP060016">
    <property type="protein sequence ID" value="UNB98029.1"/>
    <property type="molecule type" value="Genomic_DNA"/>
</dbReference>
<evidence type="ECO:0000313" key="6">
    <source>
        <dbReference type="EMBL" id="UNB98029.1"/>
    </source>
</evidence>
<reference evidence="5" key="2">
    <citation type="submission" date="2020-02" db="EMBL/GenBank/DDBJ databases">
        <authorList>
            <person name="Matsumoto Y."/>
            <person name="Kinjo T."/>
            <person name="Motooka D."/>
            <person name="Nabeya D."/>
            <person name="Jung N."/>
            <person name="Uechi K."/>
            <person name="Horii T."/>
            <person name="Iida T."/>
            <person name="Fujita J."/>
            <person name="Nakamura S."/>
        </authorList>
    </citation>
    <scope>NUCLEOTIDE SEQUENCE</scope>
    <source>
        <strain evidence="5">JCM 15653</strain>
    </source>
</reference>
<dbReference type="Proteomes" id="UP000466683">
    <property type="component" value="Chromosome"/>
</dbReference>
<dbReference type="InterPro" id="IPR050300">
    <property type="entry name" value="GDXG_lipolytic_enzyme"/>
</dbReference>
<dbReference type="EMBL" id="AP022579">
    <property type="protein sequence ID" value="BBX93784.1"/>
    <property type="molecule type" value="Genomic_DNA"/>
</dbReference>
<evidence type="ECO:0000256" key="3">
    <source>
        <dbReference type="PROSITE-ProRule" id="PRU10038"/>
    </source>
</evidence>
<gene>
    <name evidence="6" type="ORF">H5U98_21005</name>
    <name evidence="5" type="ORF">MBOE_54330</name>
</gene>
<feature type="active site" evidence="3">
    <location>
        <position position="157"/>
    </location>
</feature>
<evidence type="ECO:0000313" key="5">
    <source>
        <dbReference type="EMBL" id="BBX93784.1"/>
    </source>
</evidence>
<feature type="domain" description="Alpha/beta hydrolase fold-3" evidence="4">
    <location>
        <begin position="79"/>
        <end position="287"/>
    </location>
</feature>
<evidence type="ECO:0000313" key="7">
    <source>
        <dbReference type="Proteomes" id="UP000466683"/>
    </source>
</evidence>
<dbReference type="PANTHER" id="PTHR48081">
    <property type="entry name" value="AB HYDROLASE SUPERFAMILY PROTEIN C4A8.06C"/>
    <property type="match status" value="1"/>
</dbReference>
<dbReference type="InterPro" id="IPR033140">
    <property type="entry name" value="Lipase_GDXG_put_SER_AS"/>
</dbReference>
<dbReference type="AlphaFoldDB" id="A0AAX2ZRV6"/>
<dbReference type="SUPFAM" id="SSF53474">
    <property type="entry name" value="alpha/beta-Hydrolases"/>
    <property type="match status" value="1"/>
</dbReference>
<name>A0AAX2ZRV6_9MYCO</name>
<accession>A0AAX2ZRV6</accession>
<organism evidence="6 8">
    <name type="scientific">Mycolicibacterium boenickei</name>
    <dbReference type="NCBI Taxonomy" id="146017"/>
    <lineage>
        <taxon>Bacteria</taxon>
        <taxon>Bacillati</taxon>
        <taxon>Actinomycetota</taxon>
        <taxon>Actinomycetes</taxon>
        <taxon>Mycobacteriales</taxon>
        <taxon>Mycobacteriaceae</taxon>
        <taxon>Mycolicibacterium</taxon>
    </lineage>
</organism>
<dbReference type="PROSITE" id="PS01174">
    <property type="entry name" value="LIPASE_GDXG_SER"/>
    <property type="match status" value="1"/>
</dbReference>
<dbReference type="Proteomes" id="UP001162885">
    <property type="component" value="Chromosome"/>
</dbReference>
<reference evidence="5 7" key="1">
    <citation type="journal article" date="2019" name="Emerg. Microbes Infect.">
        <title>Comprehensive subspecies identification of 175 nontuberculous mycobacteria species based on 7547 genomic profiles.</title>
        <authorList>
            <person name="Matsumoto Y."/>
            <person name="Kinjo T."/>
            <person name="Motooka D."/>
            <person name="Nabeya D."/>
            <person name="Jung N."/>
            <person name="Uechi K."/>
            <person name="Horii T."/>
            <person name="Iida T."/>
            <person name="Fujita J."/>
            <person name="Nakamura S."/>
        </authorList>
    </citation>
    <scope>NUCLEOTIDE SEQUENCE [LARGE SCALE GENOMIC DNA]</scope>
    <source>
        <strain evidence="5 7">JCM 15653</strain>
    </source>
</reference>
<dbReference type="Pfam" id="PF07859">
    <property type="entry name" value="Abhydrolase_3"/>
    <property type="match status" value="1"/>
</dbReference>
<dbReference type="InterPro" id="IPR013094">
    <property type="entry name" value="AB_hydrolase_3"/>
</dbReference>
<dbReference type="InterPro" id="IPR029058">
    <property type="entry name" value="AB_hydrolase_fold"/>
</dbReference>
<dbReference type="Gene3D" id="3.40.50.1820">
    <property type="entry name" value="alpha/beta hydrolase"/>
    <property type="match status" value="1"/>
</dbReference>
<protein>
    <submittedName>
        <fullName evidence="6">Alpha/beta hydrolase</fullName>
    </submittedName>
    <submittedName>
        <fullName evidence="5">Esterase</fullName>
    </submittedName>
</protein>
<reference evidence="6 8" key="3">
    <citation type="journal article" date="2022" name="BMC Genomics">
        <title>Comparative genome analysis of mycobacteria focusing on tRNA and non-coding RNA.</title>
        <authorList>
            <person name="Behra P.R.K."/>
            <person name="Pettersson B.M.F."/>
            <person name="Ramesh M."/>
            <person name="Das S."/>
            <person name="Dasgupta S."/>
            <person name="Kirsebom L.A."/>
        </authorList>
    </citation>
    <scope>NUCLEOTIDE SEQUENCE [LARGE SCALE GENOMIC DNA]</scope>
    <source>
        <strain evidence="6 8">DSM 44677</strain>
    </source>
</reference>
<dbReference type="PANTHER" id="PTHR48081:SF8">
    <property type="entry name" value="ALPHA_BETA HYDROLASE FOLD-3 DOMAIN-CONTAINING PROTEIN-RELATED"/>
    <property type="match status" value="1"/>
</dbReference>
<dbReference type="PROSITE" id="PS01173">
    <property type="entry name" value="LIPASE_GDXG_HIS"/>
    <property type="match status" value="1"/>
</dbReference>
<evidence type="ECO:0000313" key="8">
    <source>
        <dbReference type="Proteomes" id="UP001162885"/>
    </source>
</evidence>
<comment type="similarity">
    <text evidence="1">Belongs to the 'GDXG' lipolytic enzyme family.</text>
</comment>
<evidence type="ECO:0000256" key="2">
    <source>
        <dbReference type="ARBA" id="ARBA00022801"/>
    </source>
</evidence>
<sequence length="315" mass="34843">MTRYVLESAAHEFAYTAAQSPFVYQMTVPRARTVLESIQAAPIHKPEVDSSWIVVVVDGVSCRTRIVRPPGWTRPLPVVLYLHGGGWVLGSAGTHDRLVREIAVGVPAAVAFVDYERAPEARYPRALEQAYAVARWIWRDGADWALDPNRMAVAGDSAGGNLAAALMLLARRRGEVQFVHQSLYYPVTDASCDTDSYREFADGPHLTARTMAWFWDAYVPDSALRDEVTVSPLRATAEQLAGLPPAFIVVGEYDVLRDEGEAYARNLTDAGLRCTSVRYSSTFHDFMMLNALRTTSAATEAIDQAIRVLQRTLHS</sequence>
<proteinExistence type="inferred from homology"/>
<dbReference type="RefSeq" id="WP_077743662.1">
    <property type="nucleotide sequence ID" value="NZ_AP022579.1"/>
</dbReference>
<keyword evidence="2 6" id="KW-0378">Hydrolase</keyword>
<evidence type="ECO:0000259" key="4">
    <source>
        <dbReference type="Pfam" id="PF07859"/>
    </source>
</evidence>
<dbReference type="GO" id="GO:0016787">
    <property type="term" value="F:hydrolase activity"/>
    <property type="evidence" value="ECO:0007669"/>
    <property type="project" value="UniProtKB-KW"/>
</dbReference>
<keyword evidence="7" id="KW-1185">Reference proteome</keyword>